<reference evidence="1 2" key="1">
    <citation type="submission" date="2015-04" db="EMBL/GenBank/DDBJ databases">
        <authorList>
            <person name="Syromyatnikov M.Y."/>
            <person name="Popov V.N."/>
        </authorList>
    </citation>
    <scope>NUCLEOTIDE SEQUENCE [LARGE SCALE GENOMIC DNA]</scope>
</reference>
<dbReference type="EMBL" id="CVRI01000063">
    <property type="protein sequence ID" value="CRL04774.1"/>
    <property type="molecule type" value="Genomic_DNA"/>
</dbReference>
<keyword evidence="2" id="KW-1185">Reference proteome</keyword>
<protein>
    <submittedName>
        <fullName evidence="1">CLUMA_CG017834, isoform A</fullName>
    </submittedName>
</protein>
<proteinExistence type="predicted"/>
<evidence type="ECO:0000313" key="1">
    <source>
        <dbReference type="EMBL" id="CRL04774.1"/>
    </source>
</evidence>
<dbReference type="Proteomes" id="UP000183832">
    <property type="component" value="Unassembled WGS sequence"/>
</dbReference>
<name>A0A1J1J030_9DIPT</name>
<gene>
    <name evidence="1" type="ORF">CLUMA_CG017834</name>
</gene>
<evidence type="ECO:0000313" key="2">
    <source>
        <dbReference type="Proteomes" id="UP000183832"/>
    </source>
</evidence>
<accession>A0A1J1J030</accession>
<sequence length="173" mass="20295">MLAYNKSAQKLLFTPIAQGRFKIFIEKIFHKRHNFHDITKESHPNSSLVSTMHINADFFSKMKYVGLKIELSLHVNNHHHTEHTTYFISDCVEDLLTFTHFPPSHMNERESGKCFWYECVETHTQSLEHMRARVVPKHSVKKTNNKSAISSSKLQLTGLHLKRNNKKRQEQIV</sequence>
<dbReference type="AlphaFoldDB" id="A0A1J1J030"/>
<organism evidence="1 2">
    <name type="scientific">Clunio marinus</name>
    <dbReference type="NCBI Taxonomy" id="568069"/>
    <lineage>
        <taxon>Eukaryota</taxon>
        <taxon>Metazoa</taxon>
        <taxon>Ecdysozoa</taxon>
        <taxon>Arthropoda</taxon>
        <taxon>Hexapoda</taxon>
        <taxon>Insecta</taxon>
        <taxon>Pterygota</taxon>
        <taxon>Neoptera</taxon>
        <taxon>Endopterygota</taxon>
        <taxon>Diptera</taxon>
        <taxon>Nematocera</taxon>
        <taxon>Chironomoidea</taxon>
        <taxon>Chironomidae</taxon>
        <taxon>Clunio</taxon>
    </lineage>
</organism>